<keyword evidence="2 4" id="KW-0547">Nucleotide-binding</keyword>
<feature type="binding site" evidence="5">
    <location>
        <begin position="62"/>
        <end position="65"/>
    </location>
    <ligand>
        <name>GTP</name>
        <dbReference type="ChEBI" id="CHEBI:37565"/>
    </ligand>
</feature>
<comment type="caution">
    <text evidence="7">The sequence shown here is derived from an EMBL/GenBank/DDBJ whole genome shotgun (WGS) entry which is preliminary data.</text>
</comment>
<dbReference type="GO" id="GO:0003924">
    <property type="term" value="F:GTPase activity"/>
    <property type="evidence" value="ECO:0007669"/>
    <property type="project" value="TreeGrafter"/>
</dbReference>
<name>A0A9D1K052_9FIRM</name>
<dbReference type="InterPro" id="IPR030378">
    <property type="entry name" value="G_CP_dom"/>
</dbReference>
<protein>
    <recommendedName>
        <fullName evidence="1 4">Ribosome biogenesis GTPase A</fullName>
    </recommendedName>
</protein>
<evidence type="ECO:0000256" key="4">
    <source>
        <dbReference type="PIRNR" id="PIRNR006230"/>
    </source>
</evidence>
<dbReference type="PANTHER" id="PTHR45782">
    <property type="entry name" value="MITOCHONDRIAL RIBOSOME-ASSOCIATED GTPASE 1"/>
    <property type="match status" value="1"/>
</dbReference>
<dbReference type="Gene3D" id="3.40.50.300">
    <property type="entry name" value="P-loop containing nucleotide triphosphate hydrolases"/>
    <property type="match status" value="1"/>
</dbReference>
<dbReference type="GO" id="GO:0005737">
    <property type="term" value="C:cytoplasm"/>
    <property type="evidence" value="ECO:0007669"/>
    <property type="project" value="UniProtKB-SubCell"/>
</dbReference>
<dbReference type="EMBL" id="DVJP01000059">
    <property type="protein sequence ID" value="HIS76956.1"/>
    <property type="molecule type" value="Genomic_DNA"/>
</dbReference>
<comment type="similarity">
    <text evidence="4">Belongs to the TRAFAC class YlqF/YawG GTPase family. MTG1 subfamily.</text>
</comment>
<gene>
    <name evidence="7" type="primary">ylqF</name>
    <name evidence="7" type="ORF">IAB51_09135</name>
</gene>
<dbReference type="AlphaFoldDB" id="A0A9D1K052"/>
<dbReference type="InterPro" id="IPR019991">
    <property type="entry name" value="GTP-bd_ribosome_bgen"/>
</dbReference>
<evidence type="ECO:0000256" key="2">
    <source>
        <dbReference type="ARBA" id="ARBA00022741"/>
    </source>
</evidence>
<dbReference type="PROSITE" id="PS51721">
    <property type="entry name" value="G_CP"/>
    <property type="match status" value="1"/>
</dbReference>
<organism evidence="7 8">
    <name type="scientific">Candidatus Merdivicinus excrementipullorum</name>
    <dbReference type="NCBI Taxonomy" id="2840867"/>
    <lineage>
        <taxon>Bacteria</taxon>
        <taxon>Bacillati</taxon>
        <taxon>Bacillota</taxon>
        <taxon>Clostridia</taxon>
        <taxon>Eubacteriales</taxon>
        <taxon>Oscillospiraceae</taxon>
        <taxon>Oscillospiraceae incertae sedis</taxon>
        <taxon>Candidatus Merdivicinus</taxon>
    </lineage>
</organism>
<dbReference type="InterPro" id="IPR023179">
    <property type="entry name" value="GTP-bd_ortho_bundle_sf"/>
</dbReference>
<keyword evidence="4" id="KW-0963">Cytoplasm</keyword>
<dbReference type="CDD" id="cd01856">
    <property type="entry name" value="YlqF"/>
    <property type="match status" value="1"/>
</dbReference>
<accession>A0A9D1K052</accession>
<dbReference type="GO" id="GO:0006412">
    <property type="term" value="P:translation"/>
    <property type="evidence" value="ECO:0007669"/>
    <property type="project" value="TreeGrafter"/>
</dbReference>
<evidence type="ECO:0000256" key="1">
    <source>
        <dbReference type="ARBA" id="ARBA00014898"/>
    </source>
</evidence>
<evidence type="ECO:0000313" key="7">
    <source>
        <dbReference type="EMBL" id="HIS76956.1"/>
    </source>
</evidence>
<dbReference type="InterPro" id="IPR006073">
    <property type="entry name" value="GTP-bd"/>
</dbReference>
<reference evidence="7" key="2">
    <citation type="journal article" date="2021" name="PeerJ">
        <title>Extensive microbial diversity within the chicken gut microbiome revealed by metagenomics and culture.</title>
        <authorList>
            <person name="Gilroy R."/>
            <person name="Ravi A."/>
            <person name="Getino M."/>
            <person name="Pursley I."/>
            <person name="Horton D.L."/>
            <person name="Alikhan N.F."/>
            <person name="Baker D."/>
            <person name="Gharbi K."/>
            <person name="Hall N."/>
            <person name="Watson M."/>
            <person name="Adriaenssens E.M."/>
            <person name="Foster-Nyarko E."/>
            <person name="Jarju S."/>
            <person name="Secka A."/>
            <person name="Antonio M."/>
            <person name="Oren A."/>
            <person name="Chaudhuri R.R."/>
            <person name="La Ragione R."/>
            <person name="Hildebrand F."/>
            <person name="Pallen M.J."/>
        </authorList>
    </citation>
    <scope>NUCLEOTIDE SEQUENCE</scope>
    <source>
        <strain evidence="7">CHK199-13235</strain>
    </source>
</reference>
<feature type="domain" description="CP-type G" evidence="6">
    <location>
        <begin position="17"/>
        <end position="182"/>
    </location>
</feature>
<dbReference type="NCBIfam" id="TIGR03596">
    <property type="entry name" value="GTPase_YlqF"/>
    <property type="match status" value="1"/>
</dbReference>
<dbReference type="FunFam" id="3.40.50.300:FF:000590">
    <property type="entry name" value="Ribosome biogenesis GTPase A"/>
    <property type="match status" value="1"/>
</dbReference>
<sequence length="293" mass="32939">MAQTPNIQWFPGHMAKTRRLIQDQVKLVDLVVELTDARIPQSSRNPELNKWIGEKRRLLVLNKSDAADPDLTARWLRYYREQGIPAIAVDARSGKGINQFLPAVREILADITEKRQAKGMVGRPIRMMIVGIPNVGKSSFINRVAKEKRAKVEDRPGVTVDKQWIAVAKDVDLMDTPGVLWPKFEDPAVGEKLAFTGAVKDQILDVELLAMRLLGWLREEYPALLARFKLNPEDLEGREEYELLELVGRRRGMLVSGGEVDTLRAAAMILDEYRGGKLGRLSLEAPPKKEGTA</sequence>
<dbReference type="GO" id="GO:0005525">
    <property type="term" value="F:GTP binding"/>
    <property type="evidence" value="ECO:0007669"/>
    <property type="project" value="UniProtKB-KW"/>
</dbReference>
<dbReference type="InterPro" id="IPR016478">
    <property type="entry name" value="GTPase_MTG1"/>
</dbReference>
<evidence type="ECO:0000256" key="5">
    <source>
        <dbReference type="PIRSR" id="PIRSR006230-1"/>
    </source>
</evidence>
<dbReference type="Pfam" id="PF01926">
    <property type="entry name" value="MMR_HSR1"/>
    <property type="match status" value="1"/>
</dbReference>
<dbReference type="SUPFAM" id="SSF52540">
    <property type="entry name" value="P-loop containing nucleoside triphosphate hydrolases"/>
    <property type="match status" value="1"/>
</dbReference>
<comment type="subcellular location">
    <subcellularLocation>
        <location evidence="4">Cytoplasm</location>
    </subcellularLocation>
</comment>
<reference evidence="7" key="1">
    <citation type="submission" date="2020-10" db="EMBL/GenBank/DDBJ databases">
        <authorList>
            <person name="Gilroy R."/>
        </authorList>
    </citation>
    <scope>NUCLEOTIDE SEQUENCE</scope>
    <source>
        <strain evidence="7">CHK199-13235</strain>
    </source>
</reference>
<proteinExistence type="inferred from homology"/>
<evidence type="ECO:0000256" key="3">
    <source>
        <dbReference type="ARBA" id="ARBA00023134"/>
    </source>
</evidence>
<evidence type="ECO:0000313" key="8">
    <source>
        <dbReference type="Proteomes" id="UP000824002"/>
    </source>
</evidence>
<dbReference type="PANTHER" id="PTHR45782:SF4">
    <property type="entry name" value="MITOCHONDRIAL RIBOSOME-ASSOCIATED GTPASE 1"/>
    <property type="match status" value="1"/>
</dbReference>
<dbReference type="InterPro" id="IPR027417">
    <property type="entry name" value="P-loop_NTPase"/>
</dbReference>
<comment type="function">
    <text evidence="4">Required for a late step of 50S ribosomal subunit assembly. Has GTPase activity.</text>
</comment>
<keyword evidence="3 4" id="KW-0342">GTP-binding</keyword>
<evidence type="ECO:0000259" key="6">
    <source>
        <dbReference type="PROSITE" id="PS51721"/>
    </source>
</evidence>
<feature type="binding site" evidence="5">
    <location>
        <begin position="134"/>
        <end position="139"/>
    </location>
    <ligand>
        <name>GTP</name>
        <dbReference type="ChEBI" id="CHEBI:37565"/>
    </ligand>
</feature>
<dbReference type="PIRSF" id="PIRSF006230">
    <property type="entry name" value="MG442"/>
    <property type="match status" value="1"/>
</dbReference>
<feature type="binding site" evidence="5">
    <location>
        <position position="178"/>
    </location>
    <ligand>
        <name>GTP</name>
        <dbReference type="ChEBI" id="CHEBI:37565"/>
    </ligand>
</feature>
<dbReference type="Proteomes" id="UP000824002">
    <property type="component" value="Unassembled WGS sequence"/>
</dbReference>
<dbReference type="Gene3D" id="1.10.1580.10">
    <property type="match status" value="1"/>
</dbReference>